<dbReference type="InterPro" id="IPR000254">
    <property type="entry name" value="CBD"/>
</dbReference>
<comment type="subcellular location">
    <subcellularLocation>
        <location evidence="6">Secreted</location>
    </subcellularLocation>
</comment>
<dbReference type="SMART" id="SM00236">
    <property type="entry name" value="fCBD"/>
    <property type="match status" value="1"/>
</dbReference>
<dbReference type="InterPro" id="IPR050955">
    <property type="entry name" value="Plant_Biomass_Hydrol_Est"/>
</dbReference>
<dbReference type="SUPFAM" id="SSF53474">
    <property type="entry name" value="alpha/beta-Hydrolases"/>
    <property type="match status" value="2"/>
</dbReference>
<keyword evidence="6" id="KW-0964">Secreted</keyword>
<keyword evidence="1 6" id="KW-0719">Serine esterase</keyword>
<feature type="domain" description="CBM1" evidence="8">
    <location>
        <begin position="368"/>
        <end position="403"/>
    </location>
</feature>
<comment type="similarity">
    <text evidence="6">Belongs to the carbohydrate esterase 1 (CE1) family.</text>
</comment>
<evidence type="ECO:0000256" key="4">
    <source>
        <dbReference type="ARBA" id="ARBA00023277"/>
    </source>
</evidence>
<dbReference type="PROSITE" id="PS51164">
    <property type="entry name" value="CBM1_2"/>
    <property type="match status" value="1"/>
</dbReference>
<evidence type="ECO:0000256" key="3">
    <source>
        <dbReference type="ARBA" id="ARBA00022801"/>
    </source>
</evidence>
<evidence type="ECO:0000256" key="7">
    <source>
        <dbReference type="SAM" id="MobiDB-lite"/>
    </source>
</evidence>
<dbReference type="AlphaFoldDB" id="A0AAN6SNB7"/>
<feature type="signal peptide" evidence="6">
    <location>
        <begin position="1"/>
        <end position="19"/>
    </location>
</feature>
<keyword evidence="5 6" id="KW-0624">Polysaccharide degradation</keyword>
<dbReference type="GO" id="GO:0030248">
    <property type="term" value="F:cellulose binding"/>
    <property type="evidence" value="ECO:0007669"/>
    <property type="project" value="InterPro"/>
</dbReference>
<feature type="compositionally biased region" description="Low complexity" evidence="7">
    <location>
        <begin position="318"/>
        <end position="350"/>
    </location>
</feature>
<dbReference type="PANTHER" id="PTHR43037:SF5">
    <property type="entry name" value="FERULOYL ESTERASE"/>
    <property type="match status" value="1"/>
</dbReference>
<dbReference type="GO" id="GO:0052689">
    <property type="term" value="F:carboxylic ester hydrolase activity"/>
    <property type="evidence" value="ECO:0007669"/>
    <property type="project" value="UniProtKB-KW"/>
</dbReference>
<dbReference type="NCBIfam" id="TIGR01840">
    <property type="entry name" value="esterase_phb"/>
    <property type="match status" value="1"/>
</dbReference>
<evidence type="ECO:0000259" key="8">
    <source>
        <dbReference type="PROSITE" id="PS51164"/>
    </source>
</evidence>
<dbReference type="InterPro" id="IPR035971">
    <property type="entry name" value="CBD_sf"/>
</dbReference>
<dbReference type="InterPro" id="IPR010126">
    <property type="entry name" value="Esterase_phb"/>
</dbReference>
<dbReference type="SUPFAM" id="SSF57180">
    <property type="entry name" value="Cellulose-binding domain"/>
    <property type="match status" value="1"/>
</dbReference>
<dbReference type="InterPro" id="IPR029058">
    <property type="entry name" value="AB_hydrolase_fold"/>
</dbReference>
<dbReference type="GO" id="GO:0045493">
    <property type="term" value="P:xylan catabolic process"/>
    <property type="evidence" value="ECO:0007669"/>
    <property type="project" value="UniProtKB-UniRule"/>
</dbReference>
<evidence type="ECO:0000313" key="10">
    <source>
        <dbReference type="Proteomes" id="UP001303115"/>
    </source>
</evidence>
<name>A0AAN6SNB7_9PEZI</name>
<dbReference type="Pfam" id="PF00734">
    <property type="entry name" value="CBM_1"/>
    <property type="match status" value="1"/>
</dbReference>
<keyword evidence="2 6" id="KW-0732">Signal</keyword>
<dbReference type="Pfam" id="PF10503">
    <property type="entry name" value="Esterase_PHB"/>
    <property type="match status" value="1"/>
</dbReference>
<dbReference type="EC" id="3.1.1.-" evidence="6"/>
<evidence type="ECO:0000313" key="9">
    <source>
        <dbReference type="EMBL" id="KAK4033465.1"/>
    </source>
</evidence>
<dbReference type="Proteomes" id="UP001303115">
    <property type="component" value="Unassembled WGS sequence"/>
</dbReference>
<feature type="region of interest" description="Disordered" evidence="7">
    <location>
        <begin position="316"/>
        <end position="350"/>
    </location>
</feature>
<comment type="caution">
    <text evidence="9">The sequence shown here is derived from an EMBL/GenBank/DDBJ whole genome shotgun (WGS) entry which is preliminary data.</text>
</comment>
<accession>A0AAN6SNB7</accession>
<dbReference type="PROSITE" id="PS00562">
    <property type="entry name" value="CBM1_1"/>
    <property type="match status" value="1"/>
</dbReference>
<evidence type="ECO:0000256" key="6">
    <source>
        <dbReference type="RuleBase" id="RU367147"/>
    </source>
</evidence>
<comment type="function">
    <text evidence="6">Esterase involved in the hydrolysis of xylan, a major structural heterogeneous polysaccharide found in plant biomass representing the second most abundant polysaccharide in the biosphere, after cellulose.</text>
</comment>
<sequence length="408" mass="42583">MKAPTTLSLLGLLPALTSAATLTQITTPFGPNPRNVTFNLYVPDTLAPNPPILVNQHWCHGTAEAAFAGSQWATLASKHGFIVIYPGSPNAADQCWDVSSRETLTHDAGGDSLGIVSMVRWTLDKYRADKSRVFVTGISSGGMMTQVLVGAYPDVFAAGAAFAGVPFGCFAPAGDNAGQFDYWNGDCATGKVTHSPEEWGAKVDAAYPGYDGWRPKLQIFHGTEDEVVSYVNYGEAVKLWTEVMGLSETPASVVPNTPVAGWTKSVYGPSGWLEAYSAAGVPHNIQNQESTVMAFFELGCTSGCFAWGKGSPCSGQASASSTSTRPSSTFSTVMTMPSTPPVSTTTRTTSSSVVASTTTAPACKTVPGGIPLWAQCGGMGYTGATACANGACTTYNPYYAQCVPTAAC</sequence>
<keyword evidence="10" id="KW-1185">Reference proteome</keyword>
<reference evidence="10" key="1">
    <citation type="journal article" date="2023" name="Mol. Phylogenet. Evol.">
        <title>Genome-scale phylogeny and comparative genomics of the fungal order Sordariales.</title>
        <authorList>
            <person name="Hensen N."/>
            <person name="Bonometti L."/>
            <person name="Westerberg I."/>
            <person name="Brannstrom I.O."/>
            <person name="Guillou S."/>
            <person name="Cros-Aarteil S."/>
            <person name="Calhoun S."/>
            <person name="Haridas S."/>
            <person name="Kuo A."/>
            <person name="Mondo S."/>
            <person name="Pangilinan J."/>
            <person name="Riley R."/>
            <person name="LaButti K."/>
            <person name="Andreopoulos B."/>
            <person name="Lipzen A."/>
            <person name="Chen C."/>
            <person name="Yan M."/>
            <person name="Daum C."/>
            <person name="Ng V."/>
            <person name="Clum A."/>
            <person name="Steindorff A."/>
            <person name="Ohm R.A."/>
            <person name="Martin F."/>
            <person name="Silar P."/>
            <person name="Natvig D.O."/>
            <person name="Lalanne C."/>
            <person name="Gautier V."/>
            <person name="Ament-Velasquez S.L."/>
            <person name="Kruys A."/>
            <person name="Hutchinson M.I."/>
            <person name="Powell A.J."/>
            <person name="Barry K."/>
            <person name="Miller A.N."/>
            <person name="Grigoriev I.V."/>
            <person name="Debuchy R."/>
            <person name="Gladieux P."/>
            <person name="Hiltunen Thoren M."/>
            <person name="Johannesson H."/>
        </authorList>
    </citation>
    <scope>NUCLEOTIDE SEQUENCE [LARGE SCALE GENOMIC DNA]</scope>
    <source>
        <strain evidence="10">CBS 284.82</strain>
    </source>
</reference>
<evidence type="ECO:0000256" key="2">
    <source>
        <dbReference type="ARBA" id="ARBA00022729"/>
    </source>
</evidence>
<dbReference type="PANTHER" id="PTHR43037">
    <property type="entry name" value="UNNAMED PRODUCT-RELATED"/>
    <property type="match status" value="1"/>
</dbReference>
<keyword evidence="4 6" id="KW-0119">Carbohydrate metabolism</keyword>
<protein>
    <recommendedName>
        <fullName evidence="6">Carboxylic ester hydrolase</fullName>
        <ecNumber evidence="6">3.1.1.-</ecNumber>
    </recommendedName>
</protein>
<gene>
    <name evidence="9" type="ORF">C8A01DRAFT_40067</name>
</gene>
<dbReference type="Gene3D" id="3.40.50.1820">
    <property type="entry name" value="alpha/beta hydrolase"/>
    <property type="match status" value="1"/>
</dbReference>
<proteinExistence type="inferred from homology"/>
<organism evidence="9 10">
    <name type="scientific">Parachaetomium inaequale</name>
    <dbReference type="NCBI Taxonomy" id="2588326"/>
    <lineage>
        <taxon>Eukaryota</taxon>
        <taxon>Fungi</taxon>
        <taxon>Dikarya</taxon>
        <taxon>Ascomycota</taxon>
        <taxon>Pezizomycotina</taxon>
        <taxon>Sordariomycetes</taxon>
        <taxon>Sordariomycetidae</taxon>
        <taxon>Sordariales</taxon>
        <taxon>Chaetomiaceae</taxon>
        <taxon>Parachaetomium</taxon>
    </lineage>
</organism>
<feature type="chain" id="PRO_5042669429" description="Carboxylic ester hydrolase" evidence="6">
    <location>
        <begin position="20"/>
        <end position="408"/>
    </location>
</feature>
<dbReference type="EMBL" id="MU854528">
    <property type="protein sequence ID" value="KAK4033465.1"/>
    <property type="molecule type" value="Genomic_DNA"/>
</dbReference>
<evidence type="ECO:0000256" key="1">
    <source>
        <dbReference type="ARBA" id="ARBA00022487"/>
    </source>
</evidence>
<evidence type="ECO:0000256" key="5">
    <source>
        <dbReference type="ARBA" id="ARBA00023326"/>
    </source>
</evidence>
<keyword evidence="3 6" id="KW-0378">Hydrolase</keyword>
<dbReference type="GO" id="GO:0005576">
    <property type="term" value="C:extracellular region"/>
    <property type="evidence" value="ECO:0007669"/>
    <property type="project" value="UniProtKB-SubCell"/>
</dbReference>